<dbReference type="OrthoDB" id="137093at2"/>
<feature type="region of interest" description="Disordered" evidence="7">
    <location>
        <begin position="543"/>
        <end position="564"/>
    </location>
</feature>
<dbReference type="InterPro" id="IPR011009">
    <property type="entry name" value="Kinase-like_dom_sf"/>
</dbReference>
<dbReference type="InterPro" id="IPR000719">
    <property type="entry name" value="Prot_kinase_dom"/>
</dbReference>
<dbReference type="PROSITE" id="PS50011">
    <property type="entry name" value="PROTEIN_KINASE_DOM"/>
    <property type="match status" value="1"/>
</dbReference>
<dbReference type="PANTHER" id="PTHR43289">
    <property type="entry name" value="MITOGEN-ACTIVATED PROTEIN KINASE KINASE KINASE 20-RELATED"/>
    <property type="match status" value="1"/>
</dbReference>
<keyword evidence="4 10" id="KW-0418">Kinase</keyword>
<feature type="region of interest" description="Disordered" evidence="7">
    <location>
        <begin position="675"/>
        <end position="720"/>
    </location>
</feature>
<dbReference type="EC" id="2.7.11.1" evidence="1"/>
<evidence type="ECO:0000256" key="4">
    <source>
        <dbReference type="ARBA" id="ARBA00022777"/>
    </source>
</evidence>
<dbReference type="PANTHER" id="PTHR43289:SF6">
    <property type="entry name" value="SERINE_THREONINE-PROTEIN KINASE NEKL-3"/>
    <property type="match status" value="1"/>
</dbReference>
<keyword evidence="2" id="KW-0808">Transferase</keyword>
<proteinExistence type="predicted"/>
<organism evidence="10 11">
    <name type="scientific">Ktedonosporobacter rubrisoli</name>
    <dbReference type="NCBI Taxonomy" id="2509675"/>
    <lineage>
        <taxon>Bacteria</taxon>
        <taxon>Bacillati</taxon>
        <taxon>Chloroflexota</taxon>
        <taxon>Ktedonobacteria</taxon>
        <taxon>Ktedonobacterales</taxon>
        <taxon>Ktedonosporobacteraceae</taxon>
        <taxon>Ktedonosporobacter</taxon>
    </lineage>
</organism>
<dbReference type="Proteomes" id="UP000290365">
    <property type="component" value="Chromosome"/>
</dbReference>
<dbReference type="KEGG" id="kbs:EPA93_20035"/>
<gene>
    <name evidence="10" type="ORF">EPA93_20035</name>
</gene>
<keyword evidence="10" id="KW-0723">Serine/threonine-protein kinase</keyword>
<dbReference type="Gene3D" id="1.10.510.10">
    <property type="entry name" value="Transferase(Phosphotransferase) domain 1"/>
    <property type="match status" value="1"/>
</dbReference>
<dbReference type="Gene3D" id="3.30.200.20">
    <property type="entry name" value="Phosphorylase Kinase, domain 1"/>
    <property type="match status" value="1"/>
</dbReference>
<accession>A0A4P6JSH4</accession>
<dbReference type="EMBL" id="CP035758">
    <property type="protein sequence ID" value="QBD78162.1"/>
    <property type="molecule type" value="Genomic_DNA"/>
</dbReference>
<keyword evidence="11" id="KW-1185">Reference proteome</keyword>
<dbReference type="GO" id="GO:0004674">
    <property type="term" value="F:protein serine/threonine kinase activity"/>
    <property type="evidence" value="ECO:0007669"/>
    <property type="project" value="UniProtKB-KW"/>
</dbReference>
<evidence type="ECO:0000313" key="11">
    <source>
        <dbReference type="Proteomes" id="UP000290365"/>
    </source>
</evidence>
<feature type="compositionally biased region" description="Polar residues" evidence="7">
    <location>
        <begin position="441"/>
        <end position="455"/>
    </location>
</feature>
<keyword evidence="5 6" id="KW-0067">ATP-binding</keyword>
<name>A0A4P6JSH4_KTERU</name>
<feature type="region of interest" description="Disordered" evidence="7">
    <location>
        <begin position="332"/>
        <end position="461"/>
    </location>
</feature>
<dbReference type="PROSITE" id="PS00108">
    <property type="entry name" value="PROTEIN_KINASE_ST"/>
    <property type="match status" value="1"/>
</dbReference>
<evidence type="ECO:0000256" key="1">
    <source>
        <dbReference type="ARBA" id="ARBA00012513"/>
    </source>
</evidence>
<evidence type="ECO:0000313" key="10">
    <source>
        <dbReference type="EMBL" id="QBD78162.1"/>
    </source>
</evidence>
<reference evidence="10 11" key="1">
    <citation type="submission" date="2019-01" db="EMBL/GenBank/DDBJ databases">
        <title>Ktedonosporobacter rubrisoli SCAWS-G2.</title>
        <authorList>
            <person name="Huang Y."/>
            <person name="Yan B."/>
        </authorList>
    </citation>
    <scope>NUCLEOTIDE SEQUENCE [LARGE SCALE GENOMIC DNA]</scope>
    <source>
        <strain evidence="10 11">SCAWS-G2</strain>
    </source>
</reference>
<dbReference type="InterPro" id="IPR017441">
    <property type="entry name" value="Protein_kinase_ATP_BS"/>
</dbReference>
<evidence type="ECO:0000256" key="6">
    <source>
        <dbReference type="PROSITE-ProRule" id="PRU10141"/>
    </source>
</evidence>
<dbReference type="InterPro" id="IPR008271">
    <property type="entry name" value="Ser/Thr_kinase_AS"/>
</dbReference>
<evidence type="ECO:0000256" key="5">
    <source>
        <dbReference type="ARBA" id="ARBA00022840"/>
    </source>
</evidence>
<feature type="compositionally biased region" description="Low complexity" evidence="7">
    <location>
        <begin position="383"/>
        <end position="404"/>
    </location>
</feature>
<dbReference type="SMART" id="SM00220">
    <property type="entry name" value="S_TKc"/>
    <property type="match status" value="1"/>
</dbReference>
<evidence type="ECO:0000256" key="8">
    <source>
        <dbReference type="SAM" id="Phobius"/>
    </source>
</evidence>
<protein>
    <recommendedName>
        <fullName evidence="1">non-specific serine/threonine protein kinase</fullName>
        <ecNumber evidence="1">2.7.11.1</ecNumber>
    </recommendedName>
</protein>
<feature type="transmembrane region" description="Helical" evidence="8">
    <location>
        <begin position="471"/>
        <end position="491"/>
    </location>
</feature>
<keyword evidence="8" id="KW-1133">Transmembrane helix</keyword>
<evidence type="ECO:0000259" key="9">
    <source>
        <dbReference type="PROSITE" id="PS50011"/>
    </source>
</evidence>
<sequence length="856" mass="92153">MDRMRLWRYGRAIESLGQRYHLEGALGSGGMADVCLAWDERDQREVAIKVIKPESLDQRNLDRFLKEAAQVAKWRHPHILRFYSDLKLELLDAAQGSIIPYIVMEYAQGGDLHKRLRPGQAYPLGLTLEIFEQLCSAVAYAHEQGLIHRDIKPLNVLFRVLADGSEQAVLSDFGLAVEMNATHHTFARGGTLAYMAPEQLKGRAQAASDIFALGVVLYQLCTGRLPFRRTLQDLRNLDAEQEPLPPSQLAPLLPTEVDSVLLTALAHEPARRFASSSDFWHMLQAALDSSTLQQQRFVYGESQPFDAAHPVNLRSTPAPELIPSAYVVEPVTDVPGPWDTEDDDKSLASEEQPGLPETPAAFRSVSAKKVEHGPASRPGTQQRAKTTPSRATATTTSQPAPAAQYVGIKPPARQTETLTRSERRKQRGQRYTGANRKPAGATQSSVTRTPGQASTALPGARRSRTRVFPGILLACGVVITTLIVVVSLNVFQLSLPLIGLLPGSSIVTITPDSRGVTGRYILTGVQGQPDVTQRQISTRTLTATASSQPKTVKASGHNQSPGTNATGQLTFLNGSFTISYTVSTNTPIAAGNISLYLDAPAVIPVATQTGGFGTTTVRAHAGTPGAAGNIPALTVNGTCCNASNNIVVKNTQPFTGGQDAKDYIFVQQSDINSAVDPATPQLNKQASDSLKQQLQKGEQLAGEPQCTPTVNSDHPAGDTGVNIPSVTVSITMTCKGQAYSQQQAHDLVKDLLQRKATTSYGPNYRLQGDIQMQIQFGGTSAGNVVLLEVNASGRWVYQFGDAQRQALLKQLTGKERNAAIALLKNTPGVSNAAIQLNDQTLPGDPARIKLVINDST</sequence>
<keyword evidence="8" id="KW-0472">Membrane</keyword>
<dbReference type="Pfam" id="PF00069">
    <property type="entry name" value="Pkinase"/>
    <property type="match status" value="1"/>
</dbReference>
<dbReference type="CDD" id="cd14014">
    <property type="entry name" value="STKc_PknB_like"/>
    <property type="match status" value="1"/>
</dbReference>
<dbReference type="PROSITE" id="PS00107">
    <property type="entry name" value="PROTEIN_KINASE_ATP"/>
    <property type="match status" value="1"/>
</dbReference>
<dbReference type="AlphaFoldDB" id="A0A4P6JSH4"/>
<evidence type="ECO:0000256" key="2">
    <source>
        <dbReference type="ARBA" id="ARBA00022679"/>
    </source>
</evidence>
<feature type="binding site" evidence="6">
    <location>
        <position position="49"/>
    </location>
    <ligand>
        <name>ATP</name>
        <dbReference type="ChEBI" id="CHEBI:30616"/>
    </ligand>
</feature>
<feature type="domain" description="Protein kinase" evidence="9">
    <location>
        <begin position="20"/>
        <end position="284"/>
    </location>
</feature>
<dbReference type="GO" id="GO:0005524">
    <property type="term" value="F:ATP binding"/>
    <property type="evidence" value="ECO:0007669"/>
    <property type="project" value="UniProtKB-UniRule"/>
</dbReference>
<keyword evidence="3 6" id="KW-0547">Nucleotide-binding</keyword>
<dbReference type="SUPFAM" id="SSF56112">
    <property type="entry name" value="Protein kinase-like (PK-like)"/>
    <property type="match status" value="1"/>
</dbReference>
<keyword evidence="8" id="KW-0812">Transmembrane</keyword>
<evidence type="ECO:0000256" key="3">
    <source>
        <dbReference type="ARBA" id="ARBA00022741"/>
    </source>
</evidence>
<feature type="compositionally biased region" description="Polar residues" evidence="7">
    <location>
        <begin position="680"/>
        <end position="696"/>
    </location>
</feature>
<evidence type="ECO:0000256" key="7">
    <source>
        <dbReference type="SAM" id="MobiDB-lite"/>
    </source>
</evidence>